<dbReference type="Gene3D" id="1.10.260.40">
    <property type="entry name" value="lambda repressor-like DNA-binding domains"/>
    <property type="match status" value="1"/>
</dbReference>
<dbReference type="AlphaFoldDB" id="A0A2R5F941"/>
<gene>
    <name evidence="2" type="ORF">NMK_2363</name>
</gene>
<dbReference type="OrthoDB" id="8527218at2"/>
<dbReference type="SUPFAM" id="SSF47413">
    <property type="entry name" value="lambda repressor-like DNA-binding domains"/>
    <property type="match status" value="1"/>
</dbReference>
<evidence type="ECO:0000313" key="3">
    <source>
        <dbReference type="Proteomes" id="UP000245081"/>
    </source>
</evidence>
<dbReference type="InterPro" id="IPR001387">
    <property type="entry name" value="Cro/C1-type_HTH"/>
</dbReference>
<dbReference type="InterPro" id="IPR010982">
    <property type="entry name" value="Lambda_DNA-bd_dom_sf"/>
</dbReference>
<dbReference type="PROSITE" id="PS50943">
    <property type="entry name" value="HTH_CROC1"/>
    <property type="match status" value="1"/>
</dbReference>
<dbReference type="GO" id="GO:0003677">
    <property type="term" value="F:DNA binding"/>
    <property type="evidence" value="ECO:0007669"/>
    <property type="project" value="InterPro"/>
</dbReference>
<dbReference type="Pfam" id="PF01381">
    <property type="entry name" value="HTH_3"/>
    <property type="match status" value="1"/>
</dbReference>
<dbReference type="Proteomes" id="UP000245081">
    <property type="component" value="Unassembled WGS sequence"/>
</dbReference>
<dbReference type="RefSeq" id="WP_109015937.1">
    <property type="nucleotide sequence ID" value="NZ_BDOQ01000009.1"/>
</dbReference>
<accession>A0A2R5F941</accession>
<feature type="domain" description="HTH cro/C1-type" evidence="1">
    <location>
        <begin position="11"/>
        <end position="63"/>
    </location>
</feature>
<organism evidence="2 3">
    <name type="scientific">Novimethylophilus kurashikiensis</name>
    <dbReference type="NCBI Taxonomy" id="1825523"/>
    <lineage>
        <taxon>Bacteria</taxon>
        <taxon>Pseudomonadati</taxon>
        <taxon>Pseudomonadota</taxon>
        <taxon>Betaproteobacteria</taxon>
        <taxon>Nitrosomonadales</taxon>
        <taxon>Methylophilaceae</taxon>
        <taxon>Novimethylophilus</taxon>
    </lineage>
</organism>
<dbReference type="SMART" id="SM00530">
    <property type="entry name" value="HTH_XRE"/>
    <property type="match status" value="1"/>
</dbReference>
<dbReference type="EMBL" id="BDOQ01000009">
    <property type="protein sequence ID" value="GBG14762.1"/>
    <property type="molecule type" value="Genomic_DNA"/>
</dbReference>
<reference evidence="2 3" key="1">
    <citation type="journal article" date="2018" name="Environ. Microbiol.">
        <title>Isolation and genomic characterization of Novimethylophilus kurashikiensis gen. nov. sp. nov., a new lanthanide-dependent methylotrophic species of Methylophilaceae.</title>
        <authorList>
            <person name="Lv H."/>
            <person name="Sahin N."/>
            <person name="Tani A."/>
        </authorList>
    </citation>
    <scope>NUCLEOTIDE SEQUENCE [LARGE SCALE GENOMIC DNA]</scope>
    <source>
        <strain evidence="2 3">La2-4</strain>
    </source>
</reference>
<comment type="caution">
    <text evidence="2">The sequence shown here is derived from an EMBL/GenBank/DDBJ whole genome shotgun (WGS) entry which is preliminary data.</text>
</comment>
<keyword evidence="3" id="KW-1185">Reference proteome</keyword>
<evidence type="ECO:0000313" key="2">
    <source>
        <dbReference type="EMBL" id="GBG14762.1"/>
    </source>
</evidence>
<sequence>MDIRRAFALAFKQLRKSSGLTQEDFSVVSSRTYVSVLERGMKSPTLEKIDELASTMQIHPLTLLTLTYMQAGSEDEANRLFEIVRLQIAQSDPERKKNQTS</sequence>
<dbReference type="CDD" id="cd00093">
    <property type="entry name" value="HTH_XRE"/>
    <property type="match status" value="1"/>
</dbReference>
<evidence type="ECO:0000259" key="1">
    <source>
        <dbReference type="PROSITE" id="PS50943"/>
    </source>
</evidence>
<name>A0A2R5F941_9PROT</name>
<proteinExistence type="predicted"/>
<protein>
    <submittedName>
        <fullName evidence="2">XRE family transcriptional regulator</fullName>
    </submittedName>
</protein>